<gene>
    <name evidence="9" type="ORF">EV686_10687</name>
</gene>
<dbReference type="Gene3D" id="3.30.1120.80">
    <property type="match status" value="1"/>
</dbReference>
<evidence type="ECO:0000256" key="3">
    <source>
        <dbReference type="ARBA" id="ARBA00022692"/>
    </source>
</evidence>
<feature type="transmembrane region" description="Helical" evidence="7">
    <location>
        <begin position="72"/>
        <end position="90"/>
    </location>
</feature>
<dbReference type="Gene3D" id="3.40.720.10">
    <property type="entry name" value="Alkaline Phosphatase, subunit A"/>
    <property type="match status" value="1"/>
</dbReference>
<feature type="transmembrane region" description="Helical" evidence="7">
    <location>
        <begin position="47"/>
        <end position="66"/>
    </location>
</feature>
<keyword evidence="3 7" id="KW-0812">Transmembrane</keyword>
<dbReference type="CDD" id="cd16015">
    <property type="entry name" value="LTA_synthase"/>
    <property type="match status" value="1"/>
</dbReference>
<keyword evidence="4 7" id="KW-1133">Transmembrane helix</keyword>
<reference evidence="9 10" key="1">
    <citation type="submission" date="2019-03" db="EMBL/GenBank/DDBJ databases">
        <title>Genomic Encyclopedia of Type Strains, Phase IV (KMG-IV): sequencing the most valuable type-strain genomes for metagenomic binning, comparative biology and taxonomic classification.</title>
        <authorList>
            <person name="Goeker M."/>
        </authorList>
    </citation>
    <scope>NUCLEOTIDE SEQUENCE [LARGE SCALE GENOMIC DNA]</scope>
    <source>
        <strain evidence="9 10">DSM 100048</strain>
    </source>
</reference>
<evidence type="ECO:0000256" key="6">
    <source>
        <dbReference type="SAM" id="MobiDB-lite"/>
    </source>
</evidence>
<dbReference type="InterPro" id="IPR000917">
    <property type="entry name" value="Sulfatase_N"/>
</dbReference>
<dbReference type="OrthoDB" id="9760224at2"/>
<feature type="compositionally biased region" description="Low complexity" evidence="6">
    <location>
        <begin position="647"/>
        <end position="659"/>
    </location>
</feature>
<comment type="caution">
    <text evidence="9">The sequence shown here is derived from an EMBL/GenBank/DDBJ whole genome shotgun (WGS) entry which is preliminary data.</text>
</comment>
<dbReference type="EMBL" id="SMBX01000006">
    <property type="protein sequence ID" value="TCU97207.1"/>
    <property type="molecule type" value="Genomic_DNA"/>
</dbReference>
<dbReference type="InterPro" id="IPR017850">
    <property type="entry name" value="Alkaline_phosphatase_core_sf"/>
</dbReference>
<evidence type="ECO:0000256" key="5">
    <source>
        <dbReference type="ARBA" id="ARBA00023136"/>
    </source>
</evidence>
<dbReference type="Proteomes" id="UP000294692">
    <property type="component" value="Unassembled WGS sequence"/>
</dbReference>
<evidence type="ECO:0000256" key="2">
    <source>
        <dbReference type="ARBA" id="ARBA00022475"/>
    </source>
</evidence>
<keyword evidence="9" id="KW-0808">Transferase</keyword>
<keyword evidence="10" id="KW-1185">Reference proteome</keyword>
<dbReference type="PANTHER" id="PTHR47371">
    <property type="entry name" value="LIPOTEICHOIC ACID SYNTHASE"/>
    <property type="match status" value="1"/>
</dbReference>
<feature type="transmembrane region" description="Helical" evidence="7">
    <location>
        <begin position="158"/>
        <end position="178"/>
    </location>
</feature>
<dbReference type="GO" id="GO:0005886">
    <property type="term" value="C:plasma membrane"/>
    <property type="evidence" value="ECO:0007669"/>
    <property type="project" value="UniProtKB-SubCell"/>
</dbReference>
<dbReference type="InterPro" id="IPR050448">
    <property type="entry name" value="OpgB/LTA_synthase_biosynth"/>
</dbReference>
<keyword evidence="5 7" id="KW-0472">Membrane</keyword>
<comment type="subcellular location">
    <subcellularLocation>
        <location evidence="1">Cell membrane</location>
        <topology evidence="1">Multi-pass membrane protein</topology>
    </subcellularLocation>
</comment>
<evidence type="ECO:0000313" key="9">
    <source>
        <dbReference type="EMBL" id="TCU97207.1"/>
    </source>
</evidence>
<evidence type="ECO:0000313" key="10">
    <source>
        <dbReference type="Proteomes" id="UP000294692"/>
    </source>
</evidence>
<feature type="domain" description="Sulfatase N-terminal" evidence="8">
    <location>
        <begin position="270"/>
        <end position="536"/>
    </location>
</feature>
<feature type="transmembrane region" description="Helical" evidence="7">
    <location>
        <begin position="6"/>
        <end position="26"/>
    </location>
</feature>
<evidence type="ECO:0000259" key="8">
    <source>
        <dbReference type="Pfam" id="PF00884"/>
    </source>
</evidence>
<organism evidence="9 10">
    <name type="scientific">Paracandidimonas soli</name>
    <dbReference type="NCBI Taxonomy" id="1917182"/>
    <lineage>
        <taxon>Bacteria</taxon>
        <taxon>Pseudomonadati</taxon>
        <taxon>Pseudomonadota</taxon>
        <taxon>Betaproteobacteria</taxon>
        <taxon>Burkholderiales</taxon>
        <taxon>Alcaligenaceae</taxon>
        <taxon>Paracandidimonas</taxon>
    </lineage>
</organism>
<dbReference type="PANTHER" id="PTHR47371:SF3">
    <property type="entry name" value="PHOSPHOGLYCEROL TRANSFERASE I"/>
    <property type="match status" value="1"/>
</dbReference>
<name>A0A4R3V220_9BURK</name>
<protein>
    <submittedName>
        <fullName evidence="9">Phosphoglycerol transferase MdoB-like AlkP superfamily enzyme</fullName>
    </submittedName>
</protein>
<evidence type="ECO:0000256" key="1">
    <source>
        <dbReference type="ARBA" id="ARBA00004651"/>
    </source>
</evidence>
<dbReference type="GO" id="GO:0016740">
    <property type="term" value="F:transferase activity"/>
    <property type="evidence" value="ECO:0007669"/>
    <property type="project" value="UniProtKB-KW"/>
</dbReference>
<dbReference type="RefSeq" id="WP_132477307.1">
    <property type="nucleotide sequence ID" value="NZ_JBHRVM010000001.1"/>
</dbReference>
<dbReference type="AlphaFoldDB" id="A0A4R3V220"/>
<evidence type="ECO:0000256" key="4">
    <source>
        <dbReference type="ARBA" id="ARBA00022989"/>
    </source>
</evidence>
<dbReference type="Pfam" id="PF00884">
    <property type="entry name" value="Sulfatase"/>
    <property type="match status" value="1"/>
</dbReference>
<evidence type="ECO:0000256" key="7">
    <source>
        <dbReference type="SAM" id="Phobius"/>
    </source>
</evidence>
<proteinExistence type="predicted"/>
<dbReference type="SUPFAM" id="SSF53649">
    <property type="entry name" value="Alkaline phosphatase-like"/>
    <property type="match status" value="1"/>
</dbReference>
<feature type="transmembrane region" description="Helical" evidence="7">
    <location>
        <begin position="127"/>
        <end position="146"/>
    </location>
</feature>
<keyword evidence="2" id="KW-1003">Cell membrane</keyword>
<accession>A0A4R3V220</accession>
<feature type="region of interest" description="Disordered" evidence="6">
    <location>
        <begin position="647"/>
        <end position="669"/>
    </location>
</feature>
<sequence length="669" mass="73528">MREQTFVFIAASFGLLTLSRLMLSAWQWQRTQAAGGLWPIVKGGLRIDAAQIAMLAGIPALLAPWLGHHQAAGAISAAWFMAAWLLLVLLEVSTPQFILEYDTRPNRLYVEYLKHPKEVLGMLWKGYKAALAGAFLLITLLGWTGYRLFGQTMAETQLSWWQSALYSLIAAPIIFLAIRGTLGHRPINPSSVAYCSDGMLNTLPLNSLYNVLYAIYSLKNERSAADVYGALDSEQLSQTINSCAGIAPSNPKIPSLHIHEPTVKSTTALNVVIIVEESLGAQYVANLGGSGLTPCLDRLADEGWSFTRAYATGTRSVRGLEALVAGFPPTISEAVLRLSGAQRNFFTLAQLLRQHGYLSRFIYGGEAHFDNMKSFFLGNGFDELHDIHTFETPAFVGTWGASDEDMFDKLDTLLSAPSKQPTFTLAFSVSNHSPWEYPAGRIEPDGDPASVENTVRYADWALGRFFDKAKASSYWGNTVFLVAADHDSRVFGANLVPLRHFHIPALILGAGIQPRRDNRIISQIDLPVTLLSLIGIRSEHPMIGHDLTCAGGGRAMMQYGENYGYLKGDRLIVLEPHRRPTQYRYAAPASYTPQAVDDDFLKEALSHALWPSWVYENNCYTLPRLQPETRQSTSSYSAEAADVLRMASTSATTASASGTKDTHSTASHP</sequence>